<evidence type="ECO:0000256" key="5">
    <source>
        <dbReference type="ARBA" id="ARBA00022670"/>
    </source>
</evidence>
<keyword evidence="3" id="KW-0964">Secreted</keyword>
<dbReference type="EMBL" id="BTGU01000006">
    <property type="protein sequence ID" value="GMN36250.1"/>
    <property type="molecule type" value="Genomic_DNA"/>
</dbReference>
<dbReference type="GO" id="GO:0006508">
    <property type="term" value="P:proteolysis"/>
    <property type="evidence" value="ECO:0007669"/>
    <property type="project" value="UniProtKB-KW"/>
</dbReference>
<dbReference type="FunFam" id="3.40.50.11320:FF:000001">
    <property type="entry name" value="Carboxypeptidase"/>
    <property type="match status" value="1"/>
</dbReference>
<dbReference type="AlphaFoldDB" id="A0AA88CY25"/>
<comment type="caution">
    <text evidence="11">The sequence shown here is derived from an EMBL/GenBank/DDBJ whole genome shotgun (WGS) entry which is preliminary data.</text>
</comment>
<dbReference type="Pfam" id="PF00450">
    <property type="entry name" value="Peptidase_S10"/>
    <property type="match status" value="1"/>
</dbReference>
<dbReference type="InterPro" id="IPR018202">
    <property type="entry name" value="Ser_caboxypep_ser_AS"/>
</dbReference>
<evidence type="ECO:0000256" key="8">
    <source>
        <dbReference type="ARBA" id="ARBA00023157"/>
    </source>
</evidence>
<keyword evidence="4 10" id="KW-0121">Carboxypeptidase</keyword>
<keyword evidence="7 10" id="KW-0378">Hydrolase</keyword>
<evidence type="ECO:0000256" key="9">
    <source>
        <dbReference type="ARBA" id="ARBA00023180"/>
    </source>
</evidence>
<dbReference type="InterPro" id="IPR033124">
    <property type="entry name" value="Ser_caboxypep_his_AS"/>
</dbReference>
<keyword evidence="6 10" id="KW-0732">Signal</keyword>
<name>A0AA88CY25_FICCA</name>
<evidence type="ECO:0000256" key="1">
    <source>
        <dbReference type="ARBA" id="ARBA00004613"/>
    </source>
</evidence>
<dbReference type="Gene3D" id="3.40.50.1820">
    <property type="entry name" value="alpha/beta hydrolase"/>
    <property type="match status" value="1"/>
</dbReference>
<dbReference type="FunFam" id="3.40.50.1820:FF:000013">
    <property type="entry name" value="Carboxypeptidase"/>
    <property type="match status" value="1"/>
</dbReference>
<feature type="chain" id="PRO_5041516088" description="Carboxypeptidase" evidence="10">
    <location>
        <begin position="25"/>
        <end position="479"/>
    </location>
</feature>
<dbReference type="EC" id="3.4.16.-" evidence="10"/>
<dbReference type="PROSITE" id="PS00131">
    <property type="entry name" value="CARBOXYPEPT_SER_SER"/>
    <property type="match status" value="1"/>
</dbReference>
<gene>
    <name evidence="11" type="ORF">TIFTF001_005864</name>
</gene>
<evidence type="ECO:0000313" key="12">
    <source>
        <dbReference type="Proteomes" id="UP001187192"/>
    </source>
</evidence>
<proteinExistence type="inferred from homology"/>
<evidence type="ECO:0000256" key="7">
    <source>
        <dbReference type="ARBA" id="ARBA00022801"/>
    </source>
</evidence>
<dbReference type="GO" id="GO:0005773">
    <property type="term" value="C:vacuole"/>
    <property type="evidence" value="ECO:0007669"/>
    <property type="project" value="TreeGrafter"/>
</dbReference>
<dbReference type="Proteomes" id="UP001187192">
    <property type="component" value="Unassembled WGS sequence"/>
</dbReference>
<dbReference type="GO" id="GO:0005576">
    <property type="term" value="C:extracellular region"/>
    <property type="evidence" value="ECO:0007669"/>
    <property type="project" value="UniProtKB-SubCell"/>
</dbReference>
<dbReference type="PANTHER" id="PTHR11802:SF280">
    <property type="entry name" value="SERINE CARBOXYPEPTIDASE-LIKE 35"/>
    <property type="match status" value="1"/>
</dbReference>
<dbReference type="PANTHER" id="PTHR11802">
    <property type="entry name" value="SERINE PROTEASE FAMILY S10 SERINE CARBOXYPEPTIDASE"/>
    <property type="match status" value="1"/>
</dbReference>
<protein>
    <recommendedName>
        <fullName evidence="10">Carboxypeptidase</fullName>
        <ecNumber evidence="10">3.4.16.-</ecNumber>
    </recommendedName>
</protein>
<dbReference type="InterPro" id="IPR029058">
    <property type="entry name" value="AB_hydrolase_fold"/>
</dbReference>
<comment type="subcellular location">
    <subcellularLocation>
        <location evidence="1">Secreted</location>
    </subcellularLocation>
</comment>
<dbReference type="InterPro" id="IPR001563">
    <property type="entry name" value="Peptidase_S10"/>
</dbReference>
<dbReference type="SUPFAM" id="SSF53474">
    <property type="entry name" value="alpha/beta-Hydrolases"/>
    <property type="match status" value="1"/>
</dbReference>
<evidence type="ECO:0000256" key="10">
    <source>
        <dbReference type="RuleBase" id="RU361156"/>
    </source>
</evidence>
<dbReference type="PRINTS" id="PR00724">
    <property type="entry name" value="CRBOXYPTASEC"/>
</dbReference>
<dbReference type="Gene3D" id="3.40.50.11320">
    <property type="match status" value="1"/>
</dbReference>
<sequence length="479" mass="53720">MASVWKLMFLCYLVLVVSGSLVAAERGAVEDEEAEADRVRDLPGQPPVNFPHYSGYVKLDPLKGHKALFYWFFHAQQNSPHMPLVLWLNGGPGCSSIAYGAAQELGPFLVRGKGRLILNKFSWNKGKYLTANILFLEAPVGVGFSYTNKSEDLLELGDTVTAEDSYAFLVGWFKRFPSFKSHDFYLAGESYAGHYVPQLADLIYKRNNGANKDSFINLKGFMIGNAVINEETDTNGIFDYAWSHAIISDKLYHSIVKECDSRNADNQTADNCSKHVREFLVAYSEIDIYSIYTPICINSPKGTPPKLQVAPRLFTQHDLWHRLPSGYDPCTEDYAVRFFNRDDVQRALHANLTNLSYPYSACSGVIGKWKDSPDTILPIIRRLSKAGLRIWVYSGDADGRVPITSTRYSIKKLGLKIKEEWRAWFHKGQVAGWVEVYDGGLTLATVRGAGHQVPVLAPQQSLSLFSHFLSAHNLPASRF</sequence>
<keyword evidence="8" id="KW-1015">Disulfide bond</keyword>
<evidence type="ECO:0000313" key="11">
    <source>
        <dbReference type="EMBL" id="GMN36250.1"/>
    </source>
</evidence>
<evidence type="ECO:0000256" key="3">
    <source>
        <dbReference type="ARBA" id="ARBA00022525"/>
    </source>
</evidence>
<reference evidence="11" key="1">
    <citation type="submission" date="2023-07" db="EMBL/GenBank/DDBJ databases">
        <title>draft genome sequence of fig (Ficus carica).</title>
        <authorList>
            <person name="Takahashi T."/>
            <person name="Nishimura K."/>
        </authorList>
    </citation>
    <scope>NUCLEOTIDE SEQUENCE</scope>
</reference>
<evidence type="ECO:0000256" key="6">
    <source>
        <dbReference type="ARBA" id="ARBA00022729"/>
    </source>
</evidence>
<dbReference type="PROSITE" id="PS00560">
    <property type="entry name" value="CARBOXYPEPT_SER_HIS"/>
    <property type="match status" value="1"/>
</dbReference>
<evidence type="ECO:0000256" key="4">
    <source>
        <dbReference type="ARBA" id="ARBA00022645"/>
    </source>
</evidence>
<keyword evidence="9" id="KW-0325">Glycoprotein</keyword>
<accession>A0AA88CY25</accession>
<organism evidence="11 12">
    <name type="scientific">Ficus carica</name>
    <name type="common">Common fig</name>
    <dbReference type="NCBI Taxonomy" id="3494"/>
    <lineage>
        <taxon>Eukaryota</taxon>
        <taxon>Viridiplantae</taxon>
        <taxon>Streptophyta</taxon>
        <taxon>Embryophyta</taxon>
        <taxon>Tracheophyta</taxon>
        <taxon>Spermatophyta</taxon>
        <taxon>Magnoliopsida</taxon>
        <taxon>eudicotyledons</taxon>
        <taxon>Gunneridae</taxon>
        <taxon>Pentapetalae</taxon>
        <taxon>rosids</taxon>
        <taxon>fabids</taxon>
        <taxon>Rosales</taxon>
        <taxon>Moraceae</taxon>
        <taxon>Ficeae</taxon>
        <taxon>Ficus</taxon>
    </lineage>
</organism>
<evidence type="ECO:0000256" key="2">
    <source>
        <dbReference type="ARBA" id="ARBA00009431"/>
    </source>
</evidence>
<feature type="signal peptide" evidence="10">
    <location>
        <begin position="1"/>
        <end position="24"/>
    </location>
</feature>
<keyword evidence="12" id="KW-1185">Reference proteome</keyword>
<dbReference type="Gene3D" id="6.10.250.940">
    <property type="match status" value="1"/>
</dbReference>
<comment type="similarity">
    <text evidence="2 10">Belongs to the peptidase S10 family.</text>
</comment>
<dbReference type="GO" id="GO:0004185">
    <property type="term" value="F:serine-type carboxypeptidase activity"/>
    <property type="evidence" value="ECO:0007669"/>
    <property type="project" value="UniProtKB-UniRule"/>
</dbReference>
<keyword evidence="5 10" id="KW-0645">Protease</keyword>